<evidence type="ECO:0000256" key="1">
    <source>
        <dbReference type="ARBA" id="ARBA00023125"/>
    </source>
</evidence>
<feature type="signal peptide" evidence="3">
    <location>
        <begin position="1"/>
        <end position="33"/>
    </location>
</feature>
<dbReference type="GO" id="GO:0071013">
    <property type="term" value="C:catalytic step 2 spliceosome"/>
    <property type="evidence" value="ECO:0007669"/>
    <property type="project" value="TreeGrafter"/>
</dbReference>
<feature type="compositionally biased region" description="Polar residues" evidence="2">
    <location>
        <begin position="120"/>
        <end position="134"/>
    </location>
</feature>
<evidence type="ECO:0000313" key="6">
    <source>
        <dbReference type="Proteomes" id="UP000272942"/>
    </source>
</evidence>
<dbReference type="InterPro" id="IPR052134">
    <property type="entry name" value="ILF2"/>
</dbReference>
<keyword evidence="1" id="KW-0238">DNA-binding</keyword>
<dbReference type="GO" id="GO:0003725">
    <property type="term" value="F:double-stranded RNA binding"/>
    <property type="evidence" value="ECO:0007669"/>
    <property type="project" value="TreeGrafter"/>
</dbReference>
<dbReference type="PANTHER" id="PTHR46447:SF1">
    <property type="entry name" value="INTERLEUKIN ENHANCER-BINDING FACTOR 2"/>
    <property type="match status" value="1"/>
</dbReference>
<evidence type="ECO:0000259" key="4">
    <source>
        <dbReference type="PROSITE" id="PS51703"/>
    </source>
</evidence>
<dbReference type="PANTHER" id="PTHR46447">
    <property type="entry name" value="INTERLEUKIN ENHANCER-BINDING FACTOR"/>
    <property type="match status" value="1"/>
</dbReference>
<feature type="region of interest" description="Disordered" evidence="2">
    <location>
        <begin position="114"/>
        <end position="134"/>
    </location>
</feature>
<sequence>MQNPSHQALSLNQAFRRLFHLLAAGLLLPGSAGVIDPCEPGNIRLHTALSLADQDELCCTAQTLLRVLMHGGYDTLFHFDENADGATRERFLAAASAECKVPIEWSESVGLLPSAECPSPETTEPNKTPVSVST</sequence>
<organism evidence="7">
    <name type="scientific">Echinostoma caproni</name>
    <dbReference type="NCBI Taxonomy" id="27848"/>
    <lineage>
        <taxon>Eukaryota</taxon>
        <taxon>Metazoa</taxon>
        <taxon>Spiralia</taxon>
        <taxon>Lophotrochozoa</taxon>
        <taxon>Platyhelminthes</taxon>
        <taxon>Trematoda</taxon>
        <taxon>Digenea</taxon>
        <taxon>Plagiorchiida</taxon>
        <taxon>Echinostomata</taxon>
        <taxon>Echinostomatoidea</taxon>
        <taxon>Echinostomatidae</taxon>
        <taxon>Echinostoma</taxon>
    </lineage>
</organism>
<evidence type="ECO:0000256" key="2">
    <source>
        <dbReference type="SAM" id="MobiDB-lite"/>
    </source>
</evidence>
<accession>A0A183AJC9</accession>
<dbReference type="Proteomes" id="UP000272942">
    <property type="component" value="Unassembled WGS sequence"/>
</dbReference>
<dbReference type="PROSITE" id="PS51703">
    <property type="entry name" value="DZF"/>
    <property type="match status" value="1"/>
</dbReference>
<reference evidence="7" key="1">
    <citation type="submission" date="2016-06" db="UniProtKB">
        <authorList>
            <consortium name="WormBaseParasite"/>
        </authorList>
    </citation>
    <scope>IDENTIFICATION</scope>
</reference>
<dbReference type="GO" id="GO:0003677">
    <property type="term" value="F:DNA binding"/>
    <property type="evidence" value="ECO:0007669"/>
    <property type="project" value="UniProtKB-KW"/>
</dbReference>
<reference evidence="5 6" key="2">
    <citation type="submission" date="2018-11" db="EMBL/GenBank/DDBJ databases">
        <authorList>
            <consortium name="Pathogen Informatics"/>
        </authorList>
    </citation>
    <scope>NUCLEOTIDE SEQUENCE [LARGE SCALE GENOMIC DNA]</scope>
    <source>
        <strain evidence="5 6">Egypt</strain>
    </source>
</reference>
<dbReference type="InterPro" id="IPR006561">
    <property type="entry name" value="DZF_dom"/>
</dbReference>
<dbReference type="EMBL" id="UZAN01044111">
    <property type="protein sequence ID" value="VDP80065.1"/>
    <property type="molecule type" value="Genomic_DNA"/>
</dbReference>
<evidence type="ECO:0000256" key="3">
    <source>
        <dbReference type="SAM" id="SignalP"/>
    </source>
</evidence>
<dbReference type="OrthoDB" id="5775647at2759"/>
<dbReference type="GO" id="GO:0045893">
    <property type="term" value="P:positive regulation of DNA-templated transcription"/>
    <property type="evidence" value="ECO:0007669"/>
    <property type="project" value="TreeGrafter"/>
</dbReference>
<gene>
    <name evidence="5" type="ORF">ECPE_LOCUS7063</name>
</gene>
<feature type="chain" id="PRO_5043138085" evidence="3">
    <location>
        <begin position="34"/>
        <end position="134"/>
    </location>
</feature>
<name>A0A183AJC9_9TREM</name>
<evidence type="ECO:0000313" key="7">
    <source>
        <dbReference type="WBParaSite" id="ECPE_0000707901-mRNA-1"/>
    </source>
</evidence>
<dbReference type="Gene3D" id="1.10.1410.40">
    <property type="match status" value="1"/>
</dbReference>
<protein>
    <submittedName>
        <fullName evidence="7">DZF domain-containing protein</fullName>
    </submittedName>
</protein>
<dbReference type="InterPro" id="IPR049402">
    <property type="entry name" value="DZF_dom_C"/>
</dbReference>
<proteinExistence type="predicted"/>
<keyword evidence="3" id="KW-0732">Signal</keyword>
<dbReference type="AlphaFoldDB" id="A0A183AJC9"/>
<evidence type="ECO:0000313" key="5">
    <source>
        <dbReference type="EMBL" id="VDP80065.1"/>
    </source>
</evidence>
<dbReference type="WBParaSite" id="ECPE_0000707901-mRNA-1">
    <property type="protein sequence ID" value="ECPE_0000707901-mRNA-1"/>
    <property type="gene ID" value="ECPE_0000707901"/>
</dbReference>
<dbReference type="Pfam" id="PF20965">
    <property type="entry name" value="DZF_C"/>
    <property type="match status" value="1"/>
</dbReference>
<keyword evidence="6" id="KW-1185">Reference proteome</keyword>
<feature type="domain" description="DZF" evidence="4">
    <location>
        <begin position="1"/>
        <end position="107"/>
    </location>
</feature>